<evidence type="ECO:0008006" key="3">
    <source>
        <dbReference type="Google" id="ProtNLM"/>
    </source>
</evidence>
<keyword evidence="2" id="KW-1185">Reference proteome</keyword>
<dbReference type="InterPro" id="IPR053842">
    <property type="entry name" value="NikA-like"/>
</dbReference>
<dbReference type="AlphaFoldDB" id="A0A5A7NBN5"/>
<dbReference type="Pfam" id="PF21983">
    <property type="entry name" value="NikA-like"/>
    <property type="match status" value="1"/>
</dbReference>
<dbReference type="Proteomes" id="UP000324996">
    <property type="component" value="Unassembled WGS sequence"/>
</dbReference>
<reference evidence="1 2" key="1">
    <citation type="submission" date="2019-09" db="EMBL/GenBank/DDBJ databases">
        <title>NBRP : Genome information of microbial organism related human and environment.</title>
        <authorList>
            <person name="Hattori M."/>
            <person name="Oshima K."/>
            <person name="Inaba H."/>
            <person name="Suda W."/>
            <person name="Sakamoto M."/>
            <person name="Iino T."/>
            <person name="Kitahara M."/>
            <person name="Oshida Y."/>
            <person name="Iida T."/>
            <person name="Kudo T."/>
            <person name="Itoh T."/>
            <person name="Ohkuma M."/>
        </authorList>
    </citation>
    <scope>NUCLEOTIDE SEQUENCE [LARGE SCALE GENOMIC DNA]</scope>
    <source>
        <strain evidence="1 2">Q-1</strain>
    </source>
</reference>
<dbReference type="RefSeq" id="WP_052371234.1">
    <property type="nucleotide sequence ID" value="NZ_BKCN01000041.1"/>
</dbReference>
<proteinExistence type="predicted"/>
<protein>
    <recommendedName>
        <fullName evidence="3">Mobilization protein</fullName>
    </recommendedName>
</protein>
<evidence type="ECO:0000313" key="1">
    <source>
        <dbReference type="EMBL" id="GER05672.1"/>
    </source>
</evidence>
<sequence>MAGRGRKPKDPSDRRKHAVTCRLTDAEQSHIDQLRGKISRGEWIRRAALDQLPSIVPQANRDLYVALARSAANLNQYQRAINEGRVDAPAVDMAKLRDQVKALRRQLLGVTDES</sequence>
<gene>
    <name evidence="1" type="ORF">JCM17846_33540</name>
</gene>
<comment type="caution">
    <text evidence="1">The sequence shown here is derived from an EMBL/GenBank/DDBJ whole genome shotgun (WGS) entry which is preliminary data.</text>
</comment>
<accession>A0A5A7NBN5</accession>
<organism evidence="1 2">
    <name type="scientific">Iodidimonas nitroreducens</name>
    <dbReference type="NCBI Taxonomy" id="1236968"/>
    <lineage>
        <taxon>Bacteria</taxon>
        <taxon>Pseudomonadati</taxon>
        <taxon>Pseudomonadota</taxon>
        <taxon>Alphaproteobacteria</taxon>
        <taxon>Iodidimonadales</taxon>
        <taxon>Iodidimonadaceae</taxon>
        <taxon>Iodidimonas</taxon>
    </lineage>
</organism>
<evidence type="ECO:0000313" key="2">
    <source>
        <dbReference type="Proteomes" id="UP000324996"/>
    </source>
</evidence>
<name>A0A5A7NBN5_9PROT</name>
<dbReference type="EMBL" id="BKCN01000041">
    <property type="protein sequence ID" value="GER05672.1"/>
    <property type="molecule type" value="Genomic_DNA"/>
</dbReference>